<keyword evidence="5" id="KW-0064">Aspartyl protease</keyword>
<dbReference type="PROSITE" id="PS51767">
    <property type="entry name" value="PEPTIDASE_A1"/>
    <property type="match status" value="1"/>
</dbReference>
<dbReference type="FunFam" id="2.40.70.10:FF:000031">
    <property type="entry name" value="Aspartyl protease AED1"/>
    <property type="match status" value="1"/>
</dbReference>
<keyword evidence="3 5" id="KW-0378">Hydrolase</keyword>
<evidence type="ECO:0000313" key="9">
    <source>
        <dbReference type="Proteomes" id="UP000325081"/>
    </source>
</evidence>
<dbReference type="SUPFAM" id="SSF50630">
    <property type="entry name" value="Acid proteases"/>
    <property type="match status" value="1"/>
</dbReference>
<evidence type="ECO:0000256" key="3">
    <source>
        <dbReference type="ARBA" id="ARBA00022801"/>
    </source>
</evidence>
<dbReference type="OrthoDB" id="2747330at2759"/>
<comment type="similarity">
    <text evidence="1 5">Belongs to the peptidase A1 family.</text>
</comment>
<dbReference type="InterPro" id="IPR001461">
    <property type="entry name" value="Aspartic_peptidase_A1"/>
</dbReference>
<feature type="active site" evidence="4">
    <location>
        <position position="361"/>
    </location>
</feature>
<dbReference type="InterPro" id="IPR001969">
    <property type="entry name" value="Aspartic_peptidase_AS"/>
</dbReference>
<comment type="caution">
    <text evidence="8">The sequence shown here is derived from an EMBL/GenBank/DDBJ whole genome shotgun (WGS) entry which is preliminary data.</text>
</comment>
<dbReference type="InterPro" id="IPR033121">
    <property type="entry name" value="PEPTIDASE_A1"/>
</dbReference>
<keyword evidence="2 5" id="KW-0645">Protease</keyword>
<dbReference type="InterPro" id="IPR032799">
    <property type="entry name" value="TAXi_C"/>
</dbReference>
<feature type="active site" evidence="4">
    <location>
        <position position="151"/>
    </location>
</feature>
<dbReference type="InterPro" id="IPR021109">
    <property type="entry name" value="Peptidase_aspartic_dom_sf"/>
</dbReference>
<gene>
    <name evidence="8" type="ORF">STAS_10003</name>
</gene>
<dbReference type="EMBL" id="BKCP01004805">
    <property type="protein sequence ID" value="GER33841.1"/>
    <property type="molecule type" value="Genomic_DNA"/>
</dbReference>
<evidence type="ECO:0000256" key="6">
    <source>
        <dbReference type="SAM" id="MobiDB-lite"/>
    </source>
</evidence>
<dbReference type="Pfam" id="PF14541">
    <property type="entry name" value="TAXi_C"/>
    <property type="match status" value="1"/>
</dbReference>
<evidence type="ECO:0000256" key="2">
    <source>
        <dbReference type="ARBA" id="ARBA00022670"/>
    </source>
</evidence>
<feature type="compositionally biased region" description="Polar residues" evidence="6">
    <location>
        <begin position="28"/>
        <end position="37"/>
    </location>
</feature>
<reference evidence="9" key="1">
    <citation type="journal article" date="2019" name="Curr. Biol.">
        <title>Genome Sequence of Striga asiatica Provides Insight into the Evolution of Plant Parasitism.</title>
        <authorList>
            <person name="Yoshida S."/>
            <person name="Kim S."/>
            <person name="Wafula E.K."/>
            <person name="Tanskanen J."/>
            <person name="Kim Y.M."/>
            <person name="Honaas L."/>
            <person name="Yang Z."/>
            <person name="Spallek T."/>
            <person name="Conn C.E."/>
            <person name="Ichihashi Y."/>
            <person name="Cheong K."/>
            <person name="Cui S."/>
            <person name="Der J.P."/>
            <person name="Gundlach H."/>
            <person name="Jiao Y."/>
            <person name="Hori C."/>
            <person name="Ishida J.K."/>
            <person name="Kasahara H."/>
            <person name="Kiba T."/>
            <person name="Kim M.S."/>
            <person name="Koo N."/>
            <person name="Laohavisit A."/>
            <person name="Lee Y.H."/>
            <person name="Lumba S."/>
            <person name="McCourt P."/>
            <person name="Mortimer J.C."/>
            <person name="Mutuku J.M."/>
            <person name="Nomura T."/>
            <person name="Sasaki-Sekimoto Y."/>
            <person name="Seto Y."/>
            <person name="Wang Y."/>
            <person name="Wakatake T."/>
            <person name="Sakakibara H."/>
            <person name="Demura T."/>
            <person name="Yamaguchi S."/>
            <person name="Yoneyama K."/>
            <person name="Manabe R.I."/>
            <person name="Nelson D.C."/>
            <person name="Schulman A.H."/>
            <person name="Timko M.P."/>
            <person name="dePamphilis C.W."/>
            <person name="Choi D."/>
            <person name="Shirasu K."/>
        </authorList>
    </citation>
    <scope>NUCLEOTIDE SEQUENCE [LARGE SCALE GENOMIC DNA]</scope>
    <source>
        <strain evidence="9">cv. UVA1</strain>
    </source>
</reference>
<protein>
    <submittedName>
        <fullName evidence="8">Eukaryotic aspartyl protease family protein</fullName>
    </submittedName>
</protein>
<proteinExistence type="inferred from homology"/>
<evidence type="ECO:0000313" key="8">
    <source>
        <dbReference type="EMBL" id="GER33841.1"/>
    </source>
</evidence>
<evidence type="ECO:0000256" key="1">
    <source>
        <dbReference type="ARBA" id="ARBA00007447"/>
    </source>
</evidence>
<name>A0A5A7PMK4_STRAF</name>
<dbReference type="GO" id="GO:0006508">
    <property type="term" value="P:proteolysis"/>
    <property type="evidence" value="ECO:0007669"/>
    <property type="project" value="UniProtKB-KW"/>
</dbReference>
<dbReference type="GO" id="GO:0004190">
    <property type="term" value="F:aspartic-type endopeptidase activity"/>
    <property type="evidence" value="ECO:0007669"/>
    <property type="project" value="UniProtKB-KW"/>
</dbReference>
<sequence>MTKRPLLMRKKRRSHHNSSKLKRPSSGRAHTSSYNETSPEDDRRRKCEDKYDERAHTLKKANKRPPLELPLYHVSQLQLSSQSFLDSLSLDEKRVNFLNSRLTNTNNLTSTSTAPNSIRVPLNPGQSIGVANYYTKIGLGTPPTTHLVVVDTGSSFSWIQCQPCAVYCHPQSGPTFNPTLSSTYQKLSCSTSQCKSLKKATLNTPTCTSSRTCLYTATYGDQSFSIGFLSRDRLTFGPDSSLAGFVFGCGQDNDGLFGRSSGLIGLAKNELSLLSQLSGKYGSGFAYCLPTATPLGRIGSGGFLTIGKSLGYNRNPAYKFTPLVSDERDPTLYFVKLSGVTVAGRLLGLPASDFGVPTIIDSGTTISRLAGPVYAALREELVRVILKRFKSAGSFSILDACFVGGSEEIGRVVPAVGLVFGGGATMDLAARNVLIEVVKGTTCLSLAGNSGLRDLAIIGNQQQQGFDIGYDVVSSRIGFAAGGCS</sequence>
<dbReference type="Gene3D" id="2.40.70.10">
    <property type="entry name" value="Acid Proteases"/>
    <property type="match status" value="2"/>
</dbReference>
<dbReference type="AlphaFoldDB" id="A0A5A7PMK4"/>
<dbReference type="Pfam" id="PF14543">
    <property type="entry name" value="TAXi_N"/>
    <property type="match status" value="1"/>
</dbReference>
<accession>A0A5A7PMK4</accession>
<dbReference type="InterPro" id="IPR051708">
    <property type="entry name" value="Plant_Aspart_Prot_A1"/>
</dbReference>
<feature type="domain" description="Peptidase A1" evidence="7">
    <location>
        <begin position="133"/>
        <end position="480"/>
    </location>
</feature>
<dbReference type="Proteomes" id="UP000325081">
    <property type="component" value="Unassembled WGS sequence"/>
</dbReference>
<evidence type="ECO:0000256" key="5">
    <source>
        <dbReference type="RuleBase" id="RU000454"/>
    </source>
</evidence>
<organism evidence="8 9">
    <name type="scientific">Striga asiatica</name>
    <name type="common">Asiatic witchweed</name>
    <name type="synonym">Buchnera asiatica</name>
    <dbReference type="NCBI Taxonomy" id="4170"/>
    <lineage>
        <taxon>Eukaryota</taxon>
        <taxon>Viridiplantae</taxon>
        <taxon>Streptophyta</taxon>
        <taxon>Embryophyta</taxon>
        <taxon>Tracheophyta</taxon>
        <taxon>Spermatophyta</taxon>
        <taxon>Magnoliopsida</taxon>
        <taxon>eudicotyledons</taxon>
        <taxon>Gunneridae</taxon>
        <taxon>Pentapetalae</taxon>
        <taxon>asterids</taxon>
        <taxon>lamiids</taxon>
        <taxon>Lamiales</taxon>
        <taxon>Orobanchaceae</taxon>
        <taxon>Buchnereae</taxon>
        <taxon>Striga</taxon>
    </lineage>
</organism>
<dbReference type="PROSITE" id="PS00141">
    <property type="entry name" value="ASP_PROTEASE"/>
    <property type="match status" value="1"/>
</dbReference>
<feature type="compositionally biased region" description="Basic residues" evidence="6">
    <location>
        <begin position="1"/>
        <end position="25"/>
    </location>
</feature>
<dbReference type="PANTHER" id="PTHR47967">
    <property type="entry name" value="OS07G0603500 PROTEIN-RELATED"/>
    <property type="match status" value="1"/>
</dbReference>
<dbReference type="PANTHER" id="PTHR47967:SF60">
    <property type="entry name" value="PROTEIN ASPARTIC PROTEASE IN GUARD CELL 1-LIKE"/>
    <property type="match status" value="1"/>
</dbReference>
<evidence type="ECO:0000256" key="4">
    <source>
        <dbReference type="PIRSR" id="PIRSR601461-1"/>
    </source>
</evidence>
<dbReference type="InterPro" id="IPR032861">
    <property type="entry name" value="TAXi_N"/>
</dbReference>
<keyword evidence="9" id="KW-1185">Reference proteome</keyword>
<dbReference type="PRINTS" id="PR00792">
    <property type="entry name" value="PEPSIN"/>
</dbReference>
<evidence type="ECO:0000259" key="7">
    <source>
        <dbReference type="PROSITE" id="PS51767"/>
    </source>
</evidence>
<feature type="region of interest" description="Disordered" evidence="6">
    <location>
        <begin position="1"/>
        <end position="48"/>
    </location>
</feature>